<keyword evidence="4 7" id="KW-0456">Lyase</keyword>
<accession>A0ABV3QUQ8</accession>
<comment type="catalytic activity">
    <reaction evidence="7 8">
        <text>heme b + 2 H(+) = protoporphyrin IX + Fe(2+)</text>
        <dbReference type="Rhea" id="RHEA:22584"/>
        <dbReference type="ChEBI" id="CHEBI:15378"/>
        <dbReference type="ChEBI" id="CHEBI:29033"/>
        <dbReference type="ChEBI" id="CHEBI:57306"/>
        <dbReference type="ChEBI" id="CHEBI:60344"/>
        <dbReference type="EC" id="4.98.1.1"/>
    </reaction>
</comment>
<dbReference type="HAMAP" id="MF_00323">
    <property type="entry name" value="Ferrochelatase"/>
    <property type="match status" value="1"/>
</dbReference>
<comment type="similarity">
    <text evidence="1 7 8">Belongs to the ferrochelatase family.</text>
</comment>
<evidence type="ECO:0000256" key="5">
    <source>
        <dbReference type="ARBA" id="ARBA00023244"/>
    </source>
</evidence>
<keyword evidence="3 7" id="KW-0350">Heme biosynthesis</keyword>
<dbReference type="PANTHER" id="PTHR11108">
    <property type="entry name" value="FERROCHELATASE"/>
    <property type="match status" value="1"/>
</dbReference>
<dbReference type="Proteomes" id="UP001556196">
    <property type="component" value="Unassembled WGS sequence"/>
</dbReference>
<sequence length="360" mass="40843">MSETPVETAVPAPSSGEAVKAAPLPAGHPPVKPRRIGVLLVNLGTPDGTGYWPMWRYLREFLSDPRVIELSRAIWYPILYGLVLTTRPQKSGDNYKKIWNREKDESPLRTYTRSQAEKLADALADLPEVRVEWGMRYGNPSTRNAVQRLFDQGCDRILTFPLYPQYSATTTATANDQLFRALMKMRHAPAVRSVPPYYDEPAYIDALARSMTAALARLDFEPEVVLASYHGIPKPYFDKGDPYHCHCMKTTRLLREKLGWDEKRLITTFQSRFGAQEWLQPYTDKTVERLAGEGVKSMAIVNPGFSVDCIETLDEIGREVRDEFLHAGGEKFAHIPCLNDSPEGMEVIEAMVRRELHGWI</sequence>
<feature type="region of interest" description="Disordered" evidence="9">
    <location>
        <begin position="1"/>
        <end position="26"/>
    </location>
</feature>
<evidence type="ECO:0000256" key="8">
    <source>
        <dbReference type="RuleBase" id="RU000607"/>
    </source>
</evidence>
<dbReference type="PROSITE" id="PS00534">
    <property type="entry name" value="FERROCHELATASE"/>
    <property type="match status" value="1"/>
</dbReference>
<comment type="function">
    <text evidence="7 8">Catalyzes the ferrous insertion into protoporphyrin IX.</text>
</comment>
<dbReference type="NCBIfam" id="TIGR00109">
    <property type="entry name" value="hemH"/>
    <property type="match status" value="1"/>
</dbReference>
<keyword evidence="7" id="KW-0479">Metal-binding</keyword>
<dbReference type="SUPFAM" id="SSF53800">
    <property type="entry name" value="Chelatase"/>
    <property type="match status" value="1"/>
</dbReference>
<protein>
    <recommendedName>
        <fullName evidence="7 8">Ferrochelatase</fullName>
        <ecNumber evidence="7 8">4.98.1.1</ecNumber>
    </recommendedName>
    <alternativeName>
        <fullName evidence="7">Heme synthase</fullName>
    </alternativeName>
    <alternativeName>
        <fullName evidence="7">Protoheme ferro-lyase</fullName>
    </alternativeName>
</protein>
<comment type="catalytic activity">
    <reaction evidence="6">
        <text>Fe-coproporphyrin III + 2 H(+) = coproporphyrin III + Fe(2+)</text>
        <dbReference type="Rhea" id="RHEA:49572"/>
        <dbReference type="ChEBI" id="CHEBI:15378"/>
        <dbReference type="ChEBI" id="CHEBI:29033"/>
        <dbReference type="ChEBI" id="CHEBI:68438"/>
        <dbReference type="ChEBI" id="CHEBI:131725"/>
        <dbReference type="EC" id="4.99.1.9"/>
    </reaction>
    <physiologicalReaction direction="right-to-left" evidence="6">
        <dbReference type="Rhea" id="RHEA:49574"/>
    </physiologicalReaction>
</comment>
<evidence type="ECO:0000256" key="6">
    <source>
        <dbReference type="ARBA" id="ARBA00024536"/>
    </source>
</evidence>
<dbReference type="InterPro" id="IPR033659">
    <property type="entry name" value="Ferrochelatase_N"/>
</dbReference>
<dbReference type="InterPro" id="IPR019772">
    <property type="entry name" value="Ferrochelatase_AS"/>
</dbReference>
<evidence type="ECO:0000256" key="4">
    <source>
        <dbReference type="ARBA" id="ARBA00023239"/>
    </source>
</evidence>
<feature type="binding site" evidence="7">
    <location>
        <position position="311"/>
    </location>
    <ligand>
        <name>Fe(2+)</name>
        <dbReference type="ChEBI" id="CHEBI:29033"/>
    </ligand>
</feature>
<dbReference type="CDD" id="cd00419">
    <property type="entry name" value="Ferrochelatase_C"/>
    <property type="match status" value="1"/>
</dbReference>
<comment type="caution">
    <text evidence="10">The sequence shown here is derived from an EMBL/GenBank/DDBJ whole genome shotgun (WGS) entry which is preliminary data.</text>
</comment>
<dbReference type="Pfam" id="PF00762">
    <property type="entry name" value="Ferrochelatase"/>
    <property type="match status" value="1"/>
</dbReference>
<proteinExistence type="inferred from homology"/>
<comment type="subcellular location">
    <subcellularLocation>
        <location evidence="7 8">Cytoplasm</location>
    </subcellularLocation>
</comment>
<gene>
    <name evidence="7 10" type="primary">hemH</name>
    <name evidence="10" type="ORF">ABUE31_00200</name>
</gene>
<evidence type="ECO:0000256" key="3">
    <source>
        <dbReference type="ARBA" id="ARBA00023133"/>
    </source>
</evidence>
<feature type="binding site" evidence="7">
    <location>
        <position position="230"/>
    </location>
    <ligand>
        <name>Fe(2+)</name>
        <dbReference type="ChEBI" id="CHEBI:29033"/>
    </ligand>
</feature>
<evidence type="ECO:0000256" key="7">
    <source>
        <dbReference type="HAMAP-Rule" id="MF_00323"/>
    </source>
</evidence>
<dbReference type="EC" id="4.98.1.1" evidence="7 8"/>
<keyword evidence="11" id="KW-1185">Reference proteome</keyword>
<keyword evidence="5 7" id="KW-0627">Porphyrin biosynthesis</keyword>
<name>A0ABV3QUQ8_9HYPH</name>
<dbReference type="PANTHER" id="PTHR11108:SF1">
    <property type="entry name" value="FERROCHELATASE, MITOCHONDRIAL"/>
    <property type="match status" value="1"/>
</dbReference>
<organism evidence="10 11">
    <name type="scientific">Mesorhizobium marinum</name>
    <dbReference type="NCBI Taxonomy" id="3228790"/>
    <lineage>
        <taxon>Bacteria</taxon>
        <taxon>Pseudomonadati</taxon>
        <taxon>Pseudomonadota</taxon>
        <taxon>Alphaproteobacteria</taxon>
        <taxon>Hyphomicrobiales</taxon>
        <taxon>Phyllobacteriaceae</taxon>
        <taxon>Mesorhizobium</taxon>
    </lineage>
</organism>
<comment type="pathway">
    <text evidence="7 8">Porphyrin-containing compound metabolism; protoheme biosynthesis; protoheme from protoporphyrin-IX: step 1/1.</text>
</comment>
<dbReference type="EMBL" id="JBFOCI010000001">
    <property type="protein sequence ID" value="MEW9804402.1"/>
    <property type="molecule type" value="Genomic_DNA"/>
</dbReference>
<evidence type="ECO:0000256" key="2">
    <source>
        <dbReference type="ARBA" id="ARBA00023004"/>
    </source>
</evidence>
<evidence type="ECO:0000256" key="9">
    <source>
        <dbReference type="SAM" id="MobiDB-lite"/>
    </source>
</evidence>
<keyword evidence="2 7" id="KW-0408">Iron</keyword>
<dbReference type="InterPro" id="IPR033644">
    <property type="entry name" value="Ferrochelatase_C"/>
</dbReference>
<evidence type="ECO:0000313" key="11">
    <source>
        <dbReference type="Proteomes" id="UP001556196"/>
    </source>
</evidence>
<evidence type="ECO:0000313" key="10">
    <source>
        <dbReference type="EMBL" id="MEW9804402.1"/>
    </source>
</evidence>
<evidence type="ECO:0000256" key="1">
    <source>
        <dbReference type="ARBA" id="ARBA00007718"/>
    </source>
</evidence>
<dbReference type="RefSeq" id="WP_367721456.1">
    <property type="nucleotide sequence ID" value="NZ_JBFOCI010000001.1"/>
</dbReference>
<dbReference type="InterPro" id="IPR001015">
    <property type="entry name" value="Ferrochelatase"/>
</dbReference>
<keyword evidence="7 8" id="KW-0963">Cytoplasm</keyword>
<dbReference type="CDD" id="cd03411">
    <property type="entry name" value="Ferrochelatase_N"/>
    <property type="match status" value="1"/>
</dbReference>
<dbReference type="Gene3D" id="3.40.50.1400">
    <property type="match status" value="2"/>
</dbReference>
<reference evidence="10 11" key="1">
    <citation type="submission" date="2024-06" db="EMBL/GenBank/DDBJ databases">
        <authorList>
            <person name="Tuo L."/>
        </authorList>
    </citation>
    <scope>NUCLEOTIDE SEQUENCE [LARGE SCALE GENOMIC DNA]</scope>
    <source>
        <strain evidence="10 11">ZMM04-5</strain>
    </source>
</reference>